<proteinExistence type="predicted"/>
<gene>
    <name evidence="2" type="ORF">C7C46_33625</name>
</gene>
<sequence>RRGTQARRAPRGRQAASSAGGGGAEPPPAGGPPPRQSPHEPVTVRTALTLIEDGRLYFRGTDAIRLAREHGFEAAVGWLWGLGTTPGVALRSPAGL</sequence>
<evidence type="ECO:0000313" key="3">
    <source>
        <dbReference type="Proteomes" id="UP000248039"/>
    </source>
</evidence>
<keyword evidence="3" id="KW-1185">Reference proteome</keyword>
<feature type="region of interest" description="Disordered" evidence="1">
    <location>
        <begin position="1"/>
        <end position="41"/>
    </location>
</feature>
<feature type="non-terminal residue" evidence="2">
    <location>
        <position position="96"/>
    </location>
</feature>
<organism evidence="2 3">
    <name type="scientific">Streptomyces tateyamensis</name>
    <dbReference type="NCBI Taxonomy" id="565073"/>
    <lineage>
        <taxon>Bacteria</taxon>
        <taxon>Bacillati</taxon>
        <taxon>Actinomycetota</taxon>
        <taxon>Actinomycetes</taxon>
        <taxon>Kitasatosporales</taxon>
        <taxon>Streptomycetaceae</taxon>
        <taxon>Streptomyces</taxon>
    </lineage>
</organism>
<evidence type="ECO:0000256" key="1">
    <source>
        <dbReference type="SAM" id="MobiDB-lite"/>
    </source>
</evidence>
<reference evidence="2 3" key="1">
    <citation type="submission" date="2018-03" db="EMBL/GenBank/DDBJ databases">
        <title>Bioinformatic expansion and discovery of thiopeptide antibiotics.</title>
        <authorList>
            <person name="Schwalen C.J."/>
            <person name="Hudson G.A."/>
            <person name="Mitchell D.A."/>
        </authorList>
    </citation>
    <scope>NUCLEOTIDE SEQUENCE [LARGE SCALE GENOMIC DNA]</scope>
    <source>
        <strain evidence="2 3">ATCC 21389</strain>
    </source>
</reference>
<feature type="compositionally biased region" description="Basic residues" evidence="1">
    <location>
        <begin position="1"/>
        <end position="11"/>
    </location>
</feature>
<accession>A0A2V4NWL9</accession>
<dbReference type="AlphaFoldDB" id="A0A2V4NWL9"/>
<comment type="caution">
    <text evidence="2">The sequence shown here is derived from an EMBL/GenBank/DDBJ whole genome shotgun (WGS) entry which is preliminary data.</text>
</comment>
<name>A0A2V4NWL9_9ACTN</name>
<dbReference type="EMBL" id="PYBW01000338">
    <property type="protein sequence ID" value="PYC61756.1"/>
    <property type="molecule type" value="Genomic_DNA"/>
</dbReference>
<feature type="compositionally biased region" description="Pro residues" evidence="1">
    <location>
        <begin position="25"/>
        <end position="36"/>
    </location>
</feature>
<dbReference type="Proteomes" id="UP000248039">
    <property type="component" value="Unassembled WGS sequence"/>
</dbReference>
<feature type="non-terminal residue" evidence="2">
    <location>
        <position position="1"/>
    </location>
</feature>
<evidence type="ECO:0000313" key="2">
    <source>
        <dbReference type="EMBL" id="PYC61756.1"/>
    </source>
</evidence>
<protein>
    <submittedName>
        <fullName evidence="2">Citrate synthase</fullName>
    </submittedName>
</protein>